<gene>
    <name evidence="3" type="ORF">DNHGIG_18260</name>
</gene>
<accession>A0AAV4LEP6</accession>
<keyword evidence="1" id="KW-1133">Transmembrane helix</keyword>
<feature type="domain" description="Uncharacterized protein YyaB-like PH" evidence="2">
    <location>
        <begin position="56"/>
        <end position="128"/>
    </location>
</feature>
<organism evidence="3 4">
    <name type="scientific">Collibacillus ludicampi</name>
    <dbReference type="NCBI Taxonomy" id="2771369"/>
    <lineage>
        <taxon>Bacteria</taxon>
        <taxon>Bacillati</taxon>
        <taxon>Bacillota</taxon>
        <taxon>Bacilli</taxon>
        <taxon>Bacillales</taxon>
        <taxon>Alicyclobacillaceae</taxon>
        <taxon>Collibacillus</taxon>
    </lineage>
</organism>
<evidence type="ECO:0000313" key="3">
    <source>
        <dbReference type="EMBL" id="GIM46277.1"/>
    </source>
</evidence>
<dbReference type="AlphaFoldDB" id="A0AAV4LEP6"/>
<feature type="transmembrane region" description="Helical" evidence="1">
    <location>
        <begin position="38"/>
        <end position="58"/>
    </location>
</feature>
<keyword evidence="1" id="KW-0472">Membrane</keyword>
<dbReference type="GO" id="GO:0030153">
    <property type="term" value="P:bacteriocin immunity"/>
    <property type="evidence" value="ECO:0007669"/>
    <property type="project" value="InterPro"/>
</dbReference>
<evidence type="ECO:0000256" key="1">
    <source>
        <dbReference type="SAM" id="Phobius"/>
    </source>
</evidence>
<dbReference type="Pfam" id="PF06713">
    <property type="entry name" value="bPH_4"/>
    <property type="match status" value="1"/>
</dbReference>
<sequence length="139" mass="16115">MCRFRSKRDPLSYLFLLLPTLVVLSIVILSVIRHNWSLVIPLLIVSGISFWIWTATYYEFLQDELLVKAGPFKWKISYQSIKRVRRTKSLLSSPALSINRLEISHTKGIILISPEKELEFISLLMKQNPEILIEIDGSE</sequence>
<feature type="transmembrane region" description="Helical" evidence="1">
    <location>
        <begin position="12"/>
        <end position="32"/>
    </location>
</feature>
<dbReference type="RefSeq" id="WP_282199397.1">
    <property type="nucleotide sequence ID" value="NZ_BOQE01000001.1"/>
</dbReference>
<protein>
    <recommendedName>
        <fullName evidence="2">Uncharacterized protein YyaB-like PH domain-containing protein</fullName>
    </recommendedName>
</protein>
<dbReference type="Proteomes" id="UP001057291">
    <property type="component" value="Unassembled WGS sequence"/>
</dbReference>
<dbReference type="InterPro" id="IPR009589">
    <property type="entry name" value="PH_YyaB-like"/>
</dbReference>
<keyword evidence="4" id="KW-1185">Reference proteome</keyword>
<comment type="caution">
    <text evidence="3">The sequence shown here is derived from an EMBL/GenBank/DDBJ whole genome shotgun (WGS) entry which is preliminary data.</text>
</comment>
<keyword evidence="1" id="KW-0812">Transmembrane</keyword>
<proteinExistence type="predicted"/>
<evidence type="ECO:0000313" key="4">
    <source>
        <dbReference type="Proteomes" id="UP001057291"/>
    </source>
</evidence>
<dbReference type="EMBL" id="BOQE01000001">
    <property type="protein sequence ID" value="GIM46277.1"/>
    <property type="molecule type" value="Genomic_DNA"/>
</dbReference>
<name>A0AAV4LEP6_9BACL</name>
<reference evidence="3" key="1">
    <citation type="journal article" date="2023" name="Int. J. Syst. Evol. Microbiol.">
        <title>Collibacillus ludicampi gen. nov., sp. nov., a new soil bacterium of the family Alicyclobacillaceae.</title>
        <authorList>
            <person name="Jojima T."/>
            <person name="Ioku Y."/>
            <person name="Fukuta Y."/>
            <person name="Shirasaka N."/>
            <person name="Matsumura Y."/>
            <person name="Mori M."/>
        </authorList>
    </citation>
    <scope>NUCLEOTIDE SEQUENCE</scope>
    <source>
        <strain evidence="3">TP075</strain>
    </source>
</reference>
<evidence type="ECO:0000259" key="2">
    <source>
        <dbReference type="Pfam" id="PF06713"/>
    </source>
</evidence>